<dbReference type="PANTHER" id="PTHR10887">
    <property type="entry name" value="DNA2/NAM7 HELICASE FAMILY"/>
    <property type="match status" value="1"/>
</dbReference>
<dbReference type="EMBL" id="AMEP01000085">
    <property type="protein sequence ID" value="EKY00578.1"/>
    <property type="molecule type" value="Genomic_DNA"/>
</dbReference>
<reference evidence="3 4" key="1">
    <citation type="submission" date="2012-05" db="EMBL/GenBank/DDBJ databases">
        <authorList>
            <person name="Weinstock G."/>
            <person name="Sodergren E."/>
            <person name="Lobos E.A."/>
            <person name="Fulton L."/>
            <person name="Fulton R."/>
            <person name="Courtney L."/>
            <person name="Fronick C."/>
            <person name="O'Laughlin M."/>
            <person name="Godfrey J."/>
            <person name="Wilson R.M."/>
            <person name="Miner T."/>
            <person name="Farmer C."/>
            <person name="Delehaunty K."/>
            <person name="Cordes M."/>
            <person name="Minx P."/>
            <person name="Tomlinson C."/>
            <person name="Chen J."/>
            <person name="Wollam A."/>
            <person name="Pepin K.H."/>
            <person name="Bhonagiri V."/>
            <person name="Zhang X."/>
            <person name="Suruliraj S."/>
            <person name="Warren W."/>
            <person name="Mitreva M."/>
            <person name="Mardis E.R."/>
            <person name="Wilson R.K."/>
        </authorList>
    </citation>
    <scope>NUCLEOTIDE SEQUENCE [LARGE SCALE GENOMIC DNA]</scope>
    <source>
        <strain evidence="3 4">F0055</strain>
    </source>
</reference>
<dbReference type="SUPFAM" id="SSF52540">
    <property type="entry name" value="P-loop containing nucleoside triphosphate hydrolases"/>
    <property type="match status" value="1"/>
</dbReference>
<dbReference type="Pfam" id="PF13087">
    <property type="entry name" value="AAA_12"/>
    <property type="match status" value="1"/>
</dbReference>
<dbReference type="InterPro" id="IPR041679">
    <property type="entry name" value="DNA2/NAM7-like_C"/>
</dbReference>
<keyword evidence="4" id="KW-1185">Reference proteome</keyword>
<dbReference type="STRING" id="1127699.HMPREF9151_01259"/>
<feature type="domain" description="DNA2/NAM7 helicase helicase" evidence="1">
    <location>
        <begin position="693"/>
        <end position="777"/>
    </location>
</feature>
<feature type="domain" description="DNA2/NAM7 helicase helicase" evidence="1">
    <location>
        <begin position="779"/>
        <end position="869"/>
    </location>
</feature>
<comment type="caution">
    <text evidence="3">The sequence shown here is derived from an EMBL/GenBank/DDBJ whole genome shotgun (WGS) entry which is preliminary data.</text>
</comment>
<dbReference type="InterPro" id="IPR047187">
    <property type="entry name" value="SF1_C_Upf1"/>
</dbReference>
<dbReference type="InterPro" id="IPR027417">
    <property type="entry name" value="P-loop_NTPase"/>
</dbReference>
<name>L1NB25_9BACT</name>
<dbReference type="OrthoDB" id="9757917at2"/>
<dbReference type="PANTHER" id="PTHR10887:SF495">
    <property type="entry name" value="HELICASE SENATAXIN ISOFORM X1-RELATED"/>
    <property type="match status" value="1"/>
</dbReference>
<dbReference type="HOGENOM" id="CLU_005032_0_0_10"/>
<dbReference type="InterPro" id="IPR045055">
    <property type="entry name" value="DNA2/NAM7-like"/>
</dbReference>
<organism evidence="3 4">
    <name type="scientific">Hoylesella saccharolytica F0055</name>
    <dbReference type="NCBI Taxonomy" id="1127699"/>
    <lineage>
        <taxon>Bacteria</taxon>
        <taxon>Pseudomonadati</taxon>
        <taxon>Bacteroidota</taxon>
        <taxon>Bacteroidia</taxon>
        <taxon>Bacteroidales</taxon>
        <taxon>Prevotellaceae</taxon>
        <taxon>Hoylesella</taxon>
    </lineage>
</organism>
<dbReference type="PATRIC" id="fig|1127699.3.peg.1166"/>
<evidence type="ECO:0000259" key="2">
    <source>
        <dbReference type="Pfam" id="PF13087"/>
    </source>
</evidence>
<dbReference type="InterPro" id="IPR041677">
    <property type="entry name" value="DNA2/NAM7_AAA_11"/>
</dbReference>
<dbReference type="Proteomes" id="UP000010433">
    <property type="component" value="Unassembled WGS sequence"/>
</dbReference>
<evidence type="ECO:0000259" key="1">
    <source>
        <dbReference type="Pfam" id="PF13086"/>
    </source>
</evidence>
<dbReference type="GO" id="GO:0004386">
    <property type="term" value="F:helicase activity"/>
    <property type="evidence" value="ECO:0007669"/>
    <property type="project" value="InterPro"/>
</dbReference>
<gene>
    <name evidence="3" type="ORF">HMPREF9151_01259</name>
</gene>
<protein>
    <recommendedName>
        <fullName evidence="5">Helicase ATP-binding domain-containing protein</fullName>
    </recommendedName>
</protein>
<proteinExistence type="predicted"/>
<sequence>MSNSYITPDELFERVGDILSLYSSAPHTVNGRLHDTLALACDGALRNSQQAFGNLFSKVDFLCKQHRVPVRDVVAIQRMRYDSNHNASLTADDLAYHCRALCIFISAVYEVHIPNTLVGRIPTQNKPYEKRPHIDYKYIRAIVQRWNDALLWADADGHEAETPLQIDCSAPHLTYLRPLLHAGMQINLLDCATHGGILIPRLVIVEPDFLVDISSIARCFTDYEHHPLTYTIQRMMPHANSRAILLGSFAGVALDDSINNQHTYNWRQTFTNTFKKHMLEFCTCPDLDARKSFKEATIRQAQNIRQIVDHLFEDKSGGFDRSKAILEPSFVCEQLGLQGRVDLMTTDFRLLVEQKSGTNYNIERHQTNTYGSFQKEEHYVQLLLYYGVLRHNFHLGNSHADIRLLYSKYPLPDGLVVVSYLQQLFHQAIQLRNEIVSQDFNIAQTGFEQVIDKLLPETLNEAGLDTPFYKKFIYPQISAVTDPLHNLSPLERAYFCRMMTFVYREQQLAKVGSEAGKGNSNADLWQMPTAEKRETGNIFTGLQLAKIEASNSYNGLDTVTLTIPEQEDDFLPNFRQGDMVYLYACDADEEPDVRKHILFKGVLTELTVKTLTVHLNDGLQNADVLQQNNTFVVEHATSDVGSTSSIRALHRFATANTNRRALLLSQREPRRDASATLSRSYHPDYDDILLKIKQAKDYFLLVGPPGTGKTSMALRFIVEEEKHDILLLSYTNRAVDEICSMLCKANIPFIRMGNEYSCDARFRPYLLNKLADDNPKMDAIRERIINTRIFVGTTSTLQSHPYIFALKHFSLAVIDEASQILEPNIIGLLSSCYSGEQASKQPMSPKTEAMPAIDKFVLIGDYKQLPAVVRQNATQAAVNDPLLNGIGLTDCRQSLFERLIHREQQQGRTHFIGILSKQGRMHPDVADFPTKMFYAEEKLGIVPCEHQKETSLSYRLPSQCPLDDLLKAHRFLFFNSPTCRQPNLSDKVNTAEAQLVAQLLQRIHRFYGQRFDANHTVGVIVPYRNQIAMIRQAIAQLHLPELDTITIDTVERYQGSQRDVIIYSFTVQNRYQLDFLTANSFEENGRIIDRKLNVALTRARCQMLITGHSETLKHDPVFNLLIADAQQKGSFVDSIKVLQVKASDLITRYLPYPIYLPFVTYRIGKKSETTSQECQSKSAYLFLVRKIVRILKLCILLIIRSLRIFK</sequence>
<dbReference type="AlphaFoldDB" id="L1NB25"/>
<dbReference type="Pfam" id="PF13086">
    <property type="entry name" value="AAA_11"/>
    <property type="match status" value="2"/>
</dbReference>
<evidence type="ECO:0008006" key="5">
    <source>
        <dbReference type="Google" id="ProtNLM"/>
    </source>
</evidence>
<dbReference type="Gene3D" id="3.40.50.300">
    <property type="entry name" value="P-loop containing nucleotide triphosphate hydrolases"/>
    <property type="match status" value="2"/>
</dbReference>
<dbReference type="RefSeq" id="WP_009162473.1">
    <property type="nucleotide sequence ID" value="NZ_KB290995.1"/>
</dbReference>
<accession>L1NB25</accession>
<evidence type="ECO:0000313" key="3">
    <source>
        <dbReference type="EMBL" id="EKY00578.1"/>
    </source>
</evidence>
<evidence type="ECO:0000313" key="4">
    <source>
        <dbReference type="Proteomes" id="UP000010433"/>
    </source>
</evidence>
<dbReference type="CDD" id="cd18808">
    <property type="entry name" value="SF1_C_Upf1"/>
    <property type="match status" value="1"/>
</dbReference>
<feature type="domain" description="DNA2/NAM7 helicase-like C-terminal" evidence="2">
    <location>
        <begin position="892"/>
        <end position="1109"/>
    </location>
</feature>